<accession>A0A5B8M4Z8</accession>
<reference evidence="2 3" key="1">
    <citation type="submission" date="2019-07" db="EMBL/GenBank/DDBJ databases">
        <title>Full genome sequence of Humibacter sp. WJ7-1.</title>
        <authorList>
            <person name="Im W.-T."/>
        </authorList>
    </citation>
    <scope>NUCLEOTIDE SEQUENCE [LARGE SCALE GENOMIC DNA]</scope>
    <source>
        <strain evidence="2 3">WJ7-1</strain>
    </source>
</reference>
<organism evidence="2 3">
    <name type="scientific">Humibacter ginsenosidimutans</name>
    <dbReference type="NCBI Taxonomy" id="2599293"/>
    <lineage>
        <taxon>Bacteria</taxon>
        <taxon>Bacillati</taxon>
        <taxon>Actinomycetota</taxon>
        <taxon>Actinomycetes</taxon>
        <taxon>Micrococcales</taxon>
        <taxon>Microbacteriaceae</taxon>
        <taxon>Humibacter</taxon>
    </lineage>
</organism>
<gene>
    <name evidence="2" type="ORF">FPZ11_14415</name>
</gene>
<proteinExistence type="predicted"/>
<name>A0A5B8M4Z8_9MICO</name>
<dbReference type="Proteomes" id="UP000320216">
    <property type="component" value="Chromosome"/>
</dbReference>
<keyword evidence="3" id="KW-1185">Reference proteome</keyword>
<evidence type="ECO:0000313" key="3">
    <source>
        <dbReference type="Proteomes" id="UP000320216"/>
    </source>
</evidence>
<protein>
    <submittedName>
        <fullName evidence="2">Uncharacterized protein</fullName>
    </submittedName>
</protein>
<dbReference type="EMBL" id="CP042305">
    <property type="protein sequence ID" value="QDZ15798.1"/>
    <property type="molecule type" value="Genomic_DNA"/>
</dbReference>
<dbReference type="RefSeq" id="WP_146321832.1">
    <property type="nucleotide sequence ID" value="NZ_CP042305.1"/>
</dbReference>
<evidence type="ECO:0000256" key="1">
    <source>
        <dbReference type="SAM" id="MobiDB-lite"/>
    </source>
</evidence>
<evidence type="ECO:0000313" key="2">
    <source>
        <dbReference type="EMBL" id="QDZ15798.1"/>
    </source>
</evidence>
<dbReference type="AlphaFoldDB" id="A0A5B8M4Z8"/>
<dbReference type="KEGG" id="huw:FPZ11_14415"/>
<sequence>MTDMLPGLAEFEPPQPVEKLSPGVRLTGRRRDEIERGRHPATHQVLRRALDPDDEATCGDCAHLWRKNAGNGHWWKCDLASTRGTDGPDVVKRWPACKLFTPKEDA</sequence>
<feature type="region of interest" description="Disordered" evidence="1">
    <location>
        <begin position="1"/>
        <end position="22"/>
    </location>
</feature>